<dbReference type="GeneID" id="5658966"/>
<organismHost>
    <name type="scientific">Chlorella</name>
    <dbReference type="NCBI Taxonomy" id="3071"/>
</organismHost>
<accession>A7IWU9</accession>
<dbReference type="Proteomes" id="UP000202419">
    <property type="component" value="Segment"/>
</dbReference>
<dbReference type="EMBL" id="DQ491002">
    <property type="protein sequence ID" value="ABT14823.1"/>
    <property type="molecule type" value="Genomic_DNA"/>
</dbReference>
<sequence length="351" mass="41185">MHKTVEYYYKDGRHDIFDKYFADKSGRIINKKTSVEMPQRKTKEGYKSVGLINNCGKLKTLFVHRIIASTFLGRPPTLLHSPDHKHRDRTNNSLDNLTWKDPKEQRANQERIETYNSAFVIVRDGVEKTINEWLEYLKNEKTLRGNAYTYSVIQHYAQRKTNGFSYKVFDDLPGEIWKEVPESKNRIGHWEISNMKRVKYVTKYAANVFDISKLSTISGYPLIFINGRQWLVHIVCFQTFYPKEYAAMKPDDMILHEDDDPMDFRPEKLRIGTRSQNMKDSYDNGKRDGTKSARKPCISYVAGVREKEHISISEAVKYLKEHDWPKATSSGIRAGIENNRKAYDRMWYKIA</sequence>
<name>A7IWU9_PBCVN</name>
<dbReference type="Gene3D" id="3.90.75.20">
    <property type="match status" value="2"/>
</dbReference>
<feature type="region of interest" description="Disordered" evidence="1">
    <location>
        <begin position="79"/>
        <end position="98"/>
    </location>
</feature>
<dbReference type="KEGG" id="vg:5658966"/>
<dbReference type="SUPFAM" id="SSF54060">
    <property type="entry name" value="His-Me finger endonucleases"/>
    <property type="match status" value="2"/>
</dbReference>
<evidence type="ECO:0000313" key="3">
    <source>
        <dbReference type="Proteomes" id="UP000202419"/>
    </source>
</evidence>
<gene>
    <name evidence="2" type="primary">B424L</name>
    <name evidence="2" type="ORF">NY2A_B424L</name>
</gene>
<keyword evidence="3" id="KW-1185">Reference proteome</keyword>
<dbReference type="RefSeq" id="YP_001497620.1">
    <property type="nucleotide sequence ID" value="NC_009898.1"/>
</dbReference>
<organism evidence="2 3">
    <name type="scientific">Paramecium bursaria Chlorella virus NY2A</name>
    <name type="common">PBCV-NY2A</name>
    <dbReference type="NCBI Taxonomy" id="46021"/>
    <lineage>
        <taxon>Viruses</taxon>
        <taxon>Varidnaviria</taxon>
        <taxon>Bamfordvirae</taxon>
        <taxon>Nucleocytoviricota</taxon>
        <taxon>Megaviricetes</taxon>
        <taxon>Algavirales</taxon>
        <taxon>Phycodnaviridae</taxon>
        <taxon>Chlorovirus</taxon>
        <taxon>Chlorovirus americanus</taxon>
    </lineage>
</organism>
<evidence type="ECO:0000313" key="2">
    <source>
        <dbReference type="EMBL" id="ABT14823.1"/>
    </source>
</evidence>
<dbReference type="OrthoDB" id="21336at10239"/>
<evidence type="ECO:0000256" key="1">
    <source>
        <dbReference type="SAM" id="MobiDB-lite"/>
    </source>
</evidence>
<reference evidence="2 3" key="1">
    <citation type="journal article" date="2007" name="Virology">
        <title>Sequence and annotation of the 369-kb NY-2A and the 345-kb AR158 viruses that infect Chlorella NC64A.</title>
        <authorList>
            <person name="Fitzgerald L.A."/>
            <person name="Graves M.V."/>
            <person name="Li X."/>
            <person name="Feldblyum T."/>
            <person name="Nierman W.C."/>
            <person name="Van Etten J.L."/>
        </authorList>
    </citation>
    <scope>NUCLEOTIDE SEQUENCE [LARGE SCALE GENOMIC DNA]</scope>
    <source>
        <strain evidence="2 3">NY-2A</strain>
    </source>
</reference>
<protein>
    <submittedName>
        <fullName evidence="2">Uncharacterized protein B424L</fullName>
    </submittedName>
</protein>
<proteinExistence type="predicted"/>
<dbReference type="InterPro" id="IPR044925">
    <property type="entry name" value="His-Me_finger_sf"/>
</dbReference>